<reference evidence="1 2" key="1">
    <citation type="submission" date="2024-06" db="EMBL/GenBank/DDBJ databases">
        <title>The Natural Products Discovery Center: Release of the First 8490 Sequenced Strains for Exploring Actinobacteria Biosynthetic Diversity.</title>
        <authorList>
            <person name="Kalkreuter E."/>
            <person name="Kautsar S.A."/>
            <person name="Yang D."/>
            <person name="Bader C.D."/>
            <person name="Teijaro C.N."/>
            <person name="Fluegel L."/>
            <person name="Davis C.M."/>
            <person name="Simpson J.R."/>
            <person name="Lauterbach L."/>
            <person name="Steele A.D."/>
            <person name="Gui C."/>
            <person name="Meng S."/>
            <person name="Li G."/>
            <person name="Viehrig K."/>
            <person name="Ye F."/>
            <person name="Su P."/>
            <person name="Kiefer A.F."/>
            <person name="Nichols A."/>
            <person name="Cepeda A.J."/>
            <person name="Yan W."/>
            <person name="Fan B."/>
            <person name="Jiang Y."/>
            <person name="Adhikari A."/>
            <person name="Zheng C.-J."/>
            <person name="Schuster L."/>
            <person name="Cowan T.M."/>
            <person name="Smanski M.J."/>
            <person name="Chevrette M.G."/>
            <person name="De Carvalho L.P.S."/>
            <person name="Shen B."/>
        </authorList>
    </citation>
    <scope>NUCLEOTIDE SEQUENCE [LARGE SCALE GENOMIC DNA]</scope>
    <source>
        <strain evidence="1 2">NPDC000632</strain>
    </source>
</reference>
<name>A0ABV1VJ37_9ACTN</name>
<dbReference type="RefSeq" id="WP_350721396.1">
    <property type="nucleotide sequence ID" value="NZ_JBEPCO010000026.1"/>
</dbReference>
<evidence type="ECO:0000313" key="2">
    <source>
        <dbReference type="Proteomes" id="UP001490330"/>
    </source>
</evidence>
<dbReference type="Proteomes" id="UP001490330">
    <property type="component" value="Unassembled WGS sequence"/>
</dbReference>
<accession>A0ABV1VJ37</accession>
<evidence type="ECO:0000313" key="1">
    <source>
        <dbReference type="EMBL" id="MER6906507.1"/>
    </source>
</evidence>
<evidence type="ECO:0008006" key="3">
    <source>
        <dbReference type="Google" id="ProtNLM"/>
    </source>
</evidence>
<comment type="caution">
    <text evidence="1">The sequence shown here is derived from an EMBL/GenBank/DDBJ whole genome shotgun (WGS) entry which is preliminary data.</text>
</comment>
<proteinExistence type="predicted"/>
<sequence length="92" mass="10844">MRTALDARYDFKAVRREMRRRWISPTISRKSVPIILRYIVEQGEALLDQFKRLAVRWEQRLELHDVLRLVRLHPRLLVLSPSTPAVVVDLGG</sequence>
<organism evidence="1 2">
    <name type="scientific">Streptomyces flaveolus</name>
    <dbReference type="NCBI Taxonomy" id="67297"/>
    <lineage>
        <taxon>Bacteria</taxon>
        <taxon>Bacillati</taxon>
        <taxon>Actinomycetota</taxon>
        <taxon>Actinomycetes</taxon>
        <taxon>Kitasatosporales</taxon>
        <taxon>Streptomycetaceae</taxon>
        <taxon>Streptomyces</taxon>
    </lineage>
</organism>
<dbReference type="EMBL" id="JBEPCV010000023">
    <property type="protein sequence ID" value="MER6906507.1"/>
    <property type="molecule type" value="Genomic_DNA"/>
</dbReference>
<protein>
    <recommendedName>
        <fullName evidence="3">Transposase</fullName>
    </recommendedName>
</protein>
<gene>
    <name evidence="1" type="ORF">ABT322_22690</name>
</gene>
<keyword evidence="2" id="KW-1185">Reference proteome</keyword>